<dbReference type="InterPro" id="IPR008974">
    <property type="entry name" value="TRAF-like"/>
</dbReference>
<dbReference type="SUPFAM" id="SSF49599">
    <property type="entry name" value="TRAF domain-like"/>
    <property type="match status" value="2"/>
</dbReference>
<dbReference type="SMART" id="SM00061">
    <property type="entry name" value="MATH"/>
    <property type="match status" value="1"/>
</dbReference>
<dbReference type="EMBL" id="JACTNZ010000004">
    <property type="protein sequence ID" value="KAG5555385.1"/>
    <property type="molecule type" value="Genomic_DNA"/>
</dbReference>
<proteinExistence type="predicted"/>
<dbReference type="Gene3D" id="2.60.210.10">
    <property type="entry name" value="Apoptosis, Tumor Necrosis Factor Receptor Associated Protein 2, Chain A"/>
    <property type="match status" value="2"/>
</dbReference>
<protein>
    <recommendedName>
        <fullName evidence="1">MATH domain-containing protein</fullName>
    </recommendedName>
</protein>
<dbReference type="Proteomes" id="UP000823749">
    <property type="component" value="Chromosome 4"/>
</dbReference>
<organism evidence="2 3">
    <name type="scientific">Rhododendron griersonianum</name>
    <dbReference type="NCBI Taxonomy" id="479676"/>
    <lineage>
        <taxon>Eukaryota</taxon>
        <taxon>Viridiplantae</taxon>
        <taxon>Streptophyta</taxon>
        <taxon>Embryophyta</taxon>
        <taxon>Tracheophyta</taxon>
        <taxon>Spermatophyta</taxon>
        <taxon>Magnoliopsida</taxon>
        <taxon>eudicotyledons</taxon>
        <taxon>Gunneridae</taxon>
        <taxon>Pentapetalae</taxon>
        <taxon>asterids</taxon>
        <taxon>Ericales</taxon>
        <taxon>Ericaceae</taxon>
        <taxon>Ericoideae</taxon>
        <taxon>Rhodoreae</taxon>
        <taxon>Rhododendron</taxon>
    </lineage>
</organism>
<dbReference type="Pfam" id="PF22486">
    <property type="entry name" value="MATH_2"/>
    <property type="match status" value="2"/>
</dbReference>
<dbReference type="PANTHER" id="PTHR46162:SF2">
    <property type="entry name" value="ANKYRIN REPEAT-CONTAINING PROTEIN-RELATED"/>
    <property type="match status" value="1"/>
</dbReference>
<comment type="caution">
    <text evidence="2">The sequence shown here is derived from an EMBL/GenBank/DDBJ whole genome shotgun (WGS) entry which is preliminary data.</text>
</comment>
<evidence type="ECO:0000259" key="1">
    <source>
        <dbReference type="PROSITE" id="PS50144"/>
    </source>
</evidence>
<dbReference type="PROSITE" id="PS50144">
    <property type="entry name" value="MATH"/>
    <property type="match status" value="2"/>
</dbReference>
<dbReference type="AlphaFoldDB" id="A0AAV6KRV7"/>
<sequence>MQLGNQVISVWCLDTSGKRNRFHGMKMECGFDQFIPLKTFTNIGNGYLVNDTCIFGAEVFICKERNTGKGESLSMVKGAITYKQLCKIENFSKLNVECYDSTEFNAGDHKWKIQVYPKGKGSGAGTHISLYLALADPSILPPNSKIYAEVKLRIVEQIRATDWSAKVTYWFSASRTDCGWSRFTTLSYLNLPSVGLLVKDTCLVEAELTIHGVASPM</sequence>
<feature type="domain" description="MATH" evidence="1">
    <location>
        <begin position="81"/>
        <end position="208"/>
    </location>
</feature>
<keyword evidence="3" id="KW-1185">Reference proteome</keyword>
<dbReference type="PANTHER" id="PTHR46162">
    <property type="entry name" value="TRAF-LIKE FAMILY PROTEIN"/>
    <property type="match status" value="1"/>
</dbReference>
<evidence type="ECO:0000313" key="3">
    <source>
        <dbReference type="Proteomes" id="UP000823749"/>
    </source>
</evidence>
<dbReference type="CDD" id="cd00121">
    <property type="entry name" value="MATH"/>
    <property type="match status" value="1"/>
</dbReference>
<reference evidence="2" key="1">
    <citation type="submission" date="2020-08" db="EMBL/GenBank/DDBJ databases">
        <title>Plant Genome Project.</title>
        <authorList>
            <person name="Zhang R.-G."/>
        </authorList>
    </citation>
    <scope>NUCLEOTIDE SEQUENCE</scope>
    <source>
        <strain evidence="2">WSP0</strain>
        <tissue evidence="2">Leaf</tissue>
    </source>
</reference>
<gene>
    <name evidence="2" type="ORF">RHGRI_012804</name>
</gene>
<name>A0AAV6KRV7_9ERIC</name>
<feature type="domain" description="MATH" evidence="1">
    <location>
        <begin position="1"/>
        <end position="59"/>
    </location>
</feature>
<accession>A0AAV6KRV7</accession>
<dbReference type="InterPro" id="IPR002083">
    <property type="entry name" value="MATH/TRAF_dom"/>
</dbReference>
<evidence type="ECO:0000313" key="2">
    <source>
        <dbReference type="EMBL" id="KAG5555385.1"/>
    </source>
</evidence>